<dbReference type="Proteomes" id="UP001178507">
    <property type="component" value="Unassembled WGS sequence"/>
</dbReference>
<keyword evidence="2 6" id="KW-0812">Transmembrane</keyword>
<dbReference type="PANTHER" id="PTHR46726">
    <property type="entry name" value="TWO PORE CHANNEL 3"/>
    <property type="match status" value="1"/>
</dbReference>
<dbReference type="InterPro" id="IPR005821">
    <property type="entry name" value="Ion_trans_dom"/>
</dbReference>
<dbReference type="InterPro" id="IPR018247">
    <property type="entry name" value="EF_Hand_1_Ca_BS"/>
</dbReference>
<evidence type="ECO:0000256" key="5">
    <source>
        <dbReference type="ARBA" id="ARBA00023136"/>
    </source>
</evidence>
<dbReference type="PROSITE" id="PS00018">
    <property type="entry name" value="EF_HAND_1"/>
    <property type="match status" value="1"/>
</dbReference>
<dbReference type="PANTHER" id="PTHR46726:SF1">
    <property type="entry name" value="TWO-PORE CALCIUM CHANNEL 3"/>
    <property type="match status" value="1"/>
</dbReference>
<evidence type="ECO:0000313" key="8">
    <source>
        <dbReference type="EMBL" id="CAJ1371459.1"/>
    </source>
</evidence>
<dbReference type="EMBL" id="CAUJNA010000080">
    <property type="protein sequence ID" value="CAJ1371459.1"/>
    <property type="molecule type" value="Genomic_DNA"/>
</dbReference>
<dbReference type="GO" id="GO:0005216">
    <property type="term" value="F:monoatomic ion channel activity"/>
    <property type="evidence" value="ECO:0007669"/>
    <property type="project" value="InterPro"/>
</dbReference>
<dbReference type="Pfam" id="PF00520">
    <property type="entry name" value="Ion_trans"/>
    <property type="match status" value="1"/>
</dbReference>
<dbReference type="InterPro" id="IPR002048">
    <property type="entry name" value="EF_hand_dom"/>
</dbReference>
<gene>
    <name evidence="8" type="ORF">EVOR1521_LOCUS1762</name>
</gene>
<dbReference type="PROSITE" id="PS50222">
    <property type="entry name" value="EF_HAND_2"/>
    <property type="match status" value="1"/>
</dbReference>
<sequence>MFLAGSGDADEFESLLEKLAMRHHVELAELRGEISRLEGDLVHAQRSVRHSRMEETAAPSPASASQPVELETFAEVIKSKNTSFGKRSTGGLTFMSADPKPFPSAAVMQRILRHPLFDLIMCTVIFINTVVFAFEAQYRGLHMANTLGYPGAPDTSNLWPGAEEVFEVLELFFGVIYTCEVVFKLFVMGKQFCFDAWNWIDAAIVLTWLSGKVLGRSIPVNSQVLRLLRMARLMRLLRLVRRIQQFDHLFMMTTAIRGSFGILAWTSAVLFLVHMMLALLVQQWLFYFYFEDPAMTLEDKNQIFEYFGTFSRSLLTFFELTLANWAVPTRVMVEKVSEWSMLLCVIHKLTVGFAVIGVINGVLMQETFKVAHTDDLVMLRTKQKAVATHVDKMRHFFQEADTSQDGQIDFEEFEAIMNNKEVKIWLSAMELDVRDVRQLFDLLDHSGDGDGTLTAEELVLGIAKLRGPARSIDINEIIFRQEKLERILSDVKTDVTRLQARRPHAENPELLNALHQTGSVPWSRTGAG</sequence>
<evidence type="ECO:0000259" key="7">
    <source>
        <dbReference type="PROSITE" id="PS50222"/>
    </source>
</evidence>
<dbReference type="Pfam" id="PF13202">
    <property type="entry name" value="EF-hand_5"/>
    <property type="match status" value="1"/>
</dbReference>
<evidence type="ECO:0000256" key="2">
    <source>
        <dbReference type="ARBA" id="ARBA00022692"/>
    </source>
</evidence>
<dbReference type="SUPFAM" id="SSF81324">
    <property type="entry name" value="Voltage-gated potassium channels"/>
    <property type="match status" value="1"/>
</dbReference>
<dbReference type="Gene3D" id="1.20.120.350">
    <property type="entry name" value="Voltage-gated potassium channels. Chain C"/>
    <property type="match status" value="1"/>
</dbReference>
<name>A0AA36MGT9_9DINO</name>
<comment type="caution">
    <text evidence="8">The sequence shown here is derived from an EMBL/GenBank/DDBJ whole genome shotgun (WGS) entry which is preliminary data.</text>
</comment>
<dbReference type="SMART" id="SM00054">
    <property type="entry name" value="EFh"/>
    <property type="match status" value="2"/>
</dbReference>
<proteinExistence type="predicted"/>
<feature type="transmembrane region" description="Helical" evidence="6">
    <location>
        <begin position="339"/>
        <end position="363"/>
    </location>
</feature>
<feature type="transmembrane region" description="Helical" evidence="6">
    <location>
        <begin position="260"/>
        <end position="286"/>
    </location>
</feature>
<organism evidence="8 9">
    <name type="scientific">Effrenium voratum</name>
    <dbReference type="NCBI Taxonomy" id="2562239"/>
    <lineage>
        <taxon>Eukaryota</taxon>
        <taxon>Sar</taxon>
        <taxon>Alveolata</taxon>
        <taxon>Dinophyceae</taxon>
        <taxon>Suessiales</taxon>
        <taxon>Symbiodiniaceae</taxon>
        <taxon>Effrenium</taxon>
    </lineage>
</organism>
<evidence type="ECO:0000256" key="1">
    <source>
        <dbReference type="ARBA" id="ARBA00004141"/>
    </source>
</evidence>
<dbReference type="InterPro" id="IPR027359">
    <property type="entry name" value="Volt_channel_dom_sf"/>
</dbReference>
<evidence type="ECO:0000256" key="3">
    <source>
        <dbReference type="ARBA" id="ARBA00022837"/>
    </source>
</evidence>
<comment type="subcellular location">
    <subcellularLocation>
        <location evidence="1">Membrane</location>
        <topology evidence="1">Multi-pass membrane protein</topology>
    </subcellularLocation>
</comment>
<evidence type="ECO:0000256" key="4">
    <source>
        <dbReference type="ARBA" id="ARBA00022989"/>
    </source>
</evidence>
<dbReference type="Gene3D" id="1.10.238.10">
    <property type="entry name" value="EF-hand"/>
    <property type="match status" value="1"/>
</dbReference>
<keyword evidence="9" id="KW-1185">Reference proteome</keyword>
<keyword evidence="4 6" id="KW-1133">Transmembrane helix</keyword>
<evidence type="ECO:0000256" key="6">
    <source>
        <dbReference type="SAM" id="Phobius"/>
    </source>
</evidence>
<keyword evidence="3" id="KW-0106">Calcium</keyword>
<keyword evidence="5 6" id="KW-0472">Membrane</keyword>
<dbReference type="InterPro" id="IPR011992">
    <property type="entry name" value="EF-hand-dom_pair"/>
</dbReference>
<dbReference type="GO" id="GO:0005509">
    <property type="term" value="F:calcium ion binding"/>
    <property type="evidence" value="ECO:0007669"/>
    <property type="project" value="InterPro"/>
</dbReference>
<accession>A0AA36MGT9</accession>
<reference evidence="8" key="1">
    <citation type="submission" date="2023-08" db="EMBL/GenBank/DDBJ databases">
        <authorList>
            <person name="Chen Y."/>
            <person name="Shah S."/>
            <person name="Dougan E. K."/>
            <person name="Thang M."/>
            <person name="Chan C."/>
        </authorList>
    </citation>
    <scope>NUCLEOTIDE SEQUENCE</scope>
</reference>
<protein>
    <recommendedName>
        <fullName evidence="7">EF-hand domain-containing protein</fullName>
    </recommendedName>
</protein>
<dbReference type="SUPFAM" id="SSF47473">
    <property type="entry name" value="EF-hand"/>
    <property type="match status" value="1"/>
</dbReference>
<feature type="domain" description="EF-hand" evidence="7">
    <location>
        <begin position="388"/>
        <end position="423"/>
    </location>
</feature>
<evidence type="ECO:0000313" key="9">
    <source>
        <dbReference type="Proteomes" id="UP001178507"/>
    </source>
</evidence>
<dbReference type="AlphaFoldDB" id="A0AA36MGT9"/>
<feature type="transmembrane region" description="Helical" evidence="6">
    <location>
        <begin position="116"/>
        <end position="134"/>
    </location>
</feature>
<dbReference type="GO" id="GO:0016020">
    <property type="term" value="C:membrane"/>
    <property type="evidence" value="ECO:0007669"/>
    <property type="project" value="UniProtKB-SubCell"/>
</dbReference>